<accession>A0A410G225</accession>
<keyword evidence="1" id="KW-0472">Membrane</keyword>
<name>A0A410G225_9FLAO</name>
<feature type="transmembrane region" description="Helical" evidence="1">
    <location>
        <begin position="312"/>
        <end position="332"/>
    </location>
</feature>
<sequence length="418" mass="48753">MAKSHGKSFHIIYFFLQPFFTLLYYLKNFRKPEAKNVMWLFTIFYGFTFAIGVENQNSDINSYVNDIPLLHNLNLTFSGFLVYHKATGEVDILRNSLAYVVSYFTANGYYLIIIYGIIYGYFFSRNMWYVLDRLEGKTKMFTKVLIFGLFLSIPIWGLNGFRFWTAAHVFIFILLPYLFEGKKKRLVWCLIIPFVIHYSFLIALFPLLIYLIFGNKVKLYYIFFIITLFISAINLSQFNNLIETYAPQSFADRSASYRLETKVKTLRTEGQFGADQVWYVKYAGFGIRYSLAAFLLAFYWTFRKSIHSNKELLKLLSFTLLFYGFANILSSIPSGYRFLKVADVLTLSFLILHLQNNKINRDLYYLANITTPLFLLFIIVGLRASWYSLSVMTIIGNPITAIFTFGENISLNDIIKGL</sequence>
<evidence type="ECO:0008006" key="4">
    <source>
        <dbReference type="Google" id="ProtNLM"/>
    </source>
</evidence>
<feature type="transmembrane region" description="Helical" evidence="1">
    <location>
        <begin position="37"/>
        <end position="53"/>
    </location>
</feature>
<dbReference type="EMBL" id="CP034951">
    <property type="protein sequence ID" value="QAA81301.1"/>
    <property type="molecule type" value="Genomic_DNA"/>
</dbReference>
<feature type="transmembrane region" description="Helical" evidence="1">
    <location>
        <begin position="140"/>
        <end position="157"/>
    </location>
</feature>
<dbReference type="OrthoDB" id="784431at2"/>
<keyword evidence="1" id="KW-0812">Transmembrane</keyword>
<dbReference type="Proteomes" id="UP000285517">
    <property type="component" value="Chromosome"/>
</dbReference>
<feature type="transmembrane region" description="Helical" evidence="1">
    <location>
        <begin position="363"/>
        <end position="380"/>
    </location>
</feature>
<reference evidence="2 3" key="1">
    <citation type="submission" date="2019-01" db="EMBL/GenBank/DDBJ databases">
        <title>Complete genome sequencing of Aequorivita sp. H23M31.</title>
        <authorList>
            <person name="Bae J.-W."/>
        </authorList>
    </citation>
    <scope>NUCLEOTIDE SEQUENCE [LARGE SCALE GENOMIC DNA]</scope>
    <source>
        <strain evidence="2 3">H23M31</strain>
    </source>
</reference>
<proteinExistence type="predicted"/>
<evidence type="ECO:0000313" key="2">
    <source>
        <dbReference type="EMBL" id="QAA81301.1"/>
    </source>
</evidence>
<gene>
    <name evidence="2" type="ORF">EI546_05965</name>
</gene>
<feature type="transmembrane region" description="Helical" evidence="1">
    <location>
        <begin position="109"/>
        <end position="128"/>
    </location>
</feature>
<feature type="transmembrane region" description="Helical" evidence="1">
    <location>
        <begin position="6"/>
        <end position="25"/>
    </location>
</feature>
<dbReference type="KEGG" id="aev:EI546_05965"/>
<evidence type="ECO:0000256" key="1">
    <source>
        <dbReference type="SAM" id="Phobius"/>
    </source>
</evidence>
<feature type="transmembrane region" description="Helical" evidence="1">
    <location>
        <begin position="219"/>
        <end position="236"/>
    </location>
</feature>
<feature type="transmembrane region" description="Helical" evidence="1">
    <location>
        <begin position="186"/>
        <end position="213"/>
    </location>
</feature>
<keyword evidence="3" id="KW-1185">Reference proteome</keyword>
<protein>
    <recommendedName>
        <fullName evidence="4">EpsG family protein</fullName>
    </recommendedName>
</protein>
<dbReference type="AlphaFoldDB" id="A0A410G225"/>
<organism evidence="2 3">
    <name type="scientific">Aequorivita ciconiae</name>
    <dbReference type="NCBI Taxonomy" id="2494375"/>
    <lineage>
        <taxon>Bacteria</taxon>
        <taxon>Pseudomonadati</taxon>
        <taxon>Bacteroidota</taxon>
        <taxon>Flavobacteriia</taxon>
        <taxon>Flavobacteriales</taxon>
        <taxon>Flavobacteriaceae</taxon>
        <taxon>Aequorivita</taxon>
    </lineage>
</organism>
<evidence type="ECO:0000313" key="3">
    <source>
        <dbReference type="Proteomes" id="UP000285517"/>
    </source>
</evidence>
<feature type="transmembrane region" description="Helical" evidence="1">
    <location>
        <begin position="386"/>
        <end position="406"/>
    </location>
</feature>
<keyword evidence="1" id="KW-1133">Transmembrane helix</keyword>